<evidence type="ECO:0000256" key="2">
    <source>
        <dbReference type="ARBA" id="ARBA00004174"/>
    </source>
</evidence>
<keyword evidence="6" id="KW-0479">Metal-binding</keyword>
<dbReference type="InterPro" id="IPR036396">
    <property type="entry name" value="Cyt_P450_sf"/>
</dbReference>
<dbReference type="InterPro" id="IPR050476">
    <property type="entry name" value="Insect_CytP450_Detox"/>
</dbReference>
<comment type="cofactor">
    <cofactor evidence="1">
        <name>heme</name>
        <dbReference type="ChEBI" id="CHEBI:30413"/>
    </cofactor>
</comment>
<name>A0A8K0GJT5_IGNLU</name>
<dbReference type="PANTHER" id="PTHR24292:SF54">
    <property type="entry name" value="CYP9F3-RELATED"/>
    <property type="match status" value="1"/>
</dbReference>
<evidence type="ECO:0000256" key="6">
    <source>
        <dbReference type="ARBA" id="ARBA00022723"/>
    </source>
</evidence>
<keyword evidence="7" id="KW-0256">Endoplasmic reticulum</keyword>
<evidence type="ECO:0000256" key="1">
    <source>
        <dbReference type="ARBA" id="ARBA00001971"/>
    </source>
</evidence>
<protein>
    <recommendedName>
        <fullName evidence="15">Cytochrome P450</fullName>
    </recommendedName>
</protein>
<keyword evidence="5" id="KW-0349">Heme</keyword>
<keyword evidence="14" id="KW-1185">Reference proteome</keyword>
<dbReference type="EMBL" id="VTPC01002192">
    <property type="protein sequence ID" value="KAF2900433.1"/>
    <property type="molecule type" value="Genomic_DNA"/>
</dbReference>
<sequence length="226" mass="25730">MLFRNPGEDRAFSDDEDRYRLLSPDFAPLPQPNSSAAEVRTSSPAVHTTLANEVRRYWEEKGVAHVKPWPILGHMGPLSKIPMIPKIVANFIIGIIKKIRTREEKGIVRPDIIHLLMKAQKRYLGDLCLAVAEERKFKRDQQKNIKVTDEDITSQVVGFLLATFDTTSTLLSFISNELALNLDIQQRLINDIDRTLEECNGDITYEALITIKYLDMVVSGIFSEFN</sequence>
<dbReference type="GO" id="GO:0020037">
    <property type="term" value="F:heme binding"/>
    <property type="evidence" value="ECO:0007669"/>
    <property type="project" value="InterPro"/>
</dbReference>
<keyword evidence="8" id="KW-0492">Microsome</keyword>
<keyword evidence="11" id="KW-0503">Monooxygenase</keyword>
<keyword evidence="9" id="KW-0560">Oxidoreductase</keyword>
<comment type="subcellular location">
    <subcellularLocation>
        <location evidence="3">Endoplasmic reticulum membrane</location>
        <topology evidence="3">Peripheral membrane protein</topology>
    </subcellularLocation>
    <subcellularLocation>
        <location evidence="2">Microsome membrane</location>
        <topology evidence="2">Peripheral membrane protein</topology>
    </subcellularLocation>
</comment>
<dbReference type="GO" id="GO:0004497">
    <property type="term" value="F:monooxygenase activity"/>
    <property type="evidence" value="ECO:0007669"/>
    <property type="project" value="UniProtKB-KW"/>
</dbReference>
<evidence type="ECO:0000313" key="13">
    <source>
        <dbReference type="EMBL" id="KAF2900433.1"/>
    </source>
</evidence>
<dbReference type="GO" id="GO:0005789">
    <property type="term" value="C:endoplasmic reticulum membrane"/>
    <property type="evidence" value="ECO:0007669"/>
    <property type="project" value="UniProtKB-SubCell"/>
</dbReference>
<comment type="caution">
    <text evidence="13">The sequence shown here is derived from an EMBL/GenBank/DDBJ whole genome shotgun (WGS) entry which is preliminary data.</text>
</comment>
<evidence type="ECO:0000256" key="11">
    <source>
        <dbReference type="ARBA" id="ARBA00023033"/>
    </source>
</evidence>
<evidence type="ECO:0000256" key="7">
    <source>
        <dbReference type="ARBA" id="ARBA00022824"/>
    </source>
</evidence>
<evidence type="ECO:0000256" key="10">
    <source>
        <dbReference type="ARBA" id="ARBA00023004"/>
    </source>
</evidence>
<dbReference type="AlphaFoldDB" id="A0A8K0GJT5"/>
<gene>
    <name evidence="13" type="ORF">ILUMI_05750</name>
</gene>
<dbReference type="Proteomes" id="UP000801492">
    <property type="component" value="Unassembled WGS sequence"/>
</dbReference>
<organism evidence="13 14">
    <name type="scientific">Ignelater luminosus</name>
    <name type="common">Cucubano</name>
    <name type="synonym">Pyrophorus luminosus</name>
    <dbReference type="NCBI Taxonomy" id="2038154"/>
    <lineage>
        <taxon>Eukaryota</taxon>
        <taxon>Metazoa</taxon>
        <taxon>Ecdysozoa</taxon>
        <taxon>Arthropoda</taxon>
        <taxon>Hexapoda</taxon>
        <taxon>Insecta</taxon>
        <taxon>Pterygota</taxon>
        <taxon>Neoptera</taxon>
        <taxon>Endopterygota</taxon>
        <taxon>Coleoptera</taxon>
        <taxon>Polyphaga</taxon>
        <taxon>Elateriformia</taxon>
        <taxon>Elateroidea</taxon>
        <taxon>Elateridae</taxon>
        <taxon>Agrypninae</taxon>
        <taxon>Pyrophorini</taxon>
        <taxon>Ignelater</taxon>
    </lineage>
</organism>
<evidence type="ECO:0000256" key="5">
    <source>
        <dbReference type="ARBA" id="ARBA00022617"/>
    </source>
</evidence>
<dbReference type="SUPFAM" id="SSF48264">
    <property type="entry name" value="Cytochrome P450"/>
    <property type="match status" value="1"/>
</dbReference>
<dbReference type="Gene3D" id="1.10.630.10">
    <property type="entry name" value="Cytochrome P450"/>
    <property type="match status" value="1"/>
</dbReference>
<comment type="similarity">
    <text evidence="4">Belongs to the cytochrome P450 family.</text>
</comment>
<evidence type="ECO:0000256" key="12">
    <source>
        <dbReference type="ARBA" id="ARBA00023136"/>
    </source>
</evidence>
<evidence type="ECO:0000313" key="14">
    <source>
        <dbReference type="Proteomes" id="UP000801492"/>
    </source>
</evidence>
<keyword evidence="12" id="KW-0472">Membrane</keyword>
<proteinExistence type="inferred from homology"/>
<evidence type="ECO:0000256" key="9">
    <source>
        <dbReference type="ARBA" id="ARBA00023002"/>
    </source>
</evidence>
<reference evidence="13" key="1">
    <citation type="submission" date="2019-08" db="EMBL/GenBank/DDBJ databases">
        <title>The genome of the North American firefly Photinus pyralis.</title>
        <authorList>
            <consortium name="Photinus pyralis genome working group"/>
            <person name="Fallon T.R."/>
            <person name="Sander Lower S.E."/>
            <person name="Weng J.-K."/>
        </authorList>
    </citation>
    <scope>NUCLEOTIDE SEQUENCE</scope>
    <source>
        <strain evidence="13">TRF0915ILg1</strain>
        <tissue evidence="13">Whole body</tissue>
    </source>
</reference>
<evidence type="ECO:0008006" key="15">
    <source>
        <dbReference type="Google" id="ProtNLM"/>
    </source>
</evidence>
<accession>A0A8K0GJT5</accession>
<dbReference type="Pfam" id="PF00067">
    <property type="entry name" value="p450"/>
    <property type="match status" value="1"/>
</dbReference>
<dbReference type="GO" id="GO:0016705">
    <property type="term" value="F:oxidoreductase activity, acting on paired donors, with incorporation or reduction of molecular oxygen"/>
    <property type="evidence" value="ECO:0007669"/>
    <property type="project" value="InterPro"/>
</dbReference>
<dbReference type="OrthoDB" id="6772444at2759"/>
<keyword evidence="10" id="KW-0408">Iron</keyword>
<dbReference type="InterPro" id="IPR001128">
    <property type="entry name" value="Cyt_P450"/>
</dbReference>
<evidence type="ECO:0000256" key="8">
    <source>
        <dbReference type="ARBA" id="ARBA00022848"/>
    </source>
</evidence>
<dbReference type="GO" id="GO:0005506">
    <property type="term" value="F:iron ion binding"/>
    <property type="evidence" value="ECO:0007669"/>
    <property type="project" value="InterPro"/>
</dbReference>
<evidence type="ECO:0000256" key="4">
    <source>
        <dbReference type="ARBA" id="ARBA00010617"/>
    </source>
</evidence>
<evidence type="ECO:0000256" key="3">
    <source>
        <dbReference type="ARBA" id="ARBA00004406"/>
    </source>
</evidence>
<dbReference type="PANTHER" id="PTHR24292">
    <property type="entry name" value="CYTOCHROME P450"/>
    <property type="match status" value="1"/>
</dbReference>